<keyword evidence="4" id="KW-1185">Reference proteome</keyword>
<dbReference type="EMBL" id="JAVIXS010000015">
    <property type="protein sequence ID" value="MDR4953682.1"/>
    <property type="molecule type" value="Genomic_DNA"/>
</dbReference>
<evidence type="ECO:0000259" key="2">
    <source>
        <dbReference type="Pfam" id="PF18885"/>
    </source>
</evidence>
<keyword evidence="1" id="KW-0732">Signal</keyword>
<evidence type="ECO:0000256" key="1">
    <source>
        <dbReference type="SAM" id="SignalP"/>
    </source>
</evidence>
<comment type="caution">
    <text evidence="3">The sequence shown here is derived from an EMBL/GenBank/DDBJ whole genome shotgun (WGS) entry which is preliminary data.</text>
</comment>
<dbReference type="Proteomes" id="UP001260959">
    <property type="component" value="Unassembled WGS sequence"/>
</dbReference>
<accession>A0ABU1E772</accession>
<feature type="chain" id="PRO_5045095491" description="DUF5648 domain-containing protein" evidence="1">
    <location>
        <begin position="24"/>
        <end position="335"/>
    </location>
</feature>
<evidence type="ECO:0000313" key="3">
    <source>
        <dbReference type="EMBL" id="MDR4953682.1"/>
    </source>
</evidence>
<protein>
    <recommendedName>
        <fullName evidence="2">DUF5648 domain-containing protein</fullName>
    </recommendedName>
</protein>
<name>A0ABU1E772_9FLAO</name>
<proteinExistence type="predicted"/>
<organism evidence="3 4">
    <name type="scientific">Chryseobacterium metallicongregator</name>
    <dbReference type="NCBI Taxonomy" id="3073042"/>
    <lineage>
        <taxon>Bacteria</taxon>
        <taxon>Pseudomonadati</taxon>
        <taxon>Bacteroidota</taxon>
        <taxon>Flavobacteriia</taxon>
        <taxon>Flavobacteriales</taxon>
        <taxon>Weeksellaceae</taxon>
        <taxon>Chryseobacterium group</taxon>
        <taxon>Chryseobacterium</taxon>
    </lineage>
</organism>
<dbReference type="InterPro" id="IPR043708">
    <property type="entry name" value="DUF5648"/>
</dbReference>
<gene>
    <name evidence="3" type="ORF">REB14_16005</name>
</gene>
<dbReference type="Pfam" id="PF18885">
    <property type="entry name" value="DUF5648"/>
    <property type="match status" value="1"/>
</dbReference>
<dbReference type="RefSeq" id="WP_309522667.1">
    <property type="nucleotide sequence ID" value="NZ_JAVIXS010000015.1"/>
</dbReference>
<sequence>MKKEQMKKAYFVGLCLISIVSCSAPGDELDNVNESPTLNASGNNMMAKGGFRDNPDTPTPPPAGIWTKFFSLTNPIYGFYSNHTKKHLYINYSRVEMLPKSYSGLSYYYLDRLIGSADGPGPAISAWFNTITNDQVLTTNPNEINGQSNWEKSNLGTSYNGDEPGSFPIYRYFNGDKKTHFYTRDKNELGDGKDGYVYEGIAFYLKDSPPKDFRIRDGELFQDNNTGTLYIVFESTLRRIESFAVINNLFAVQGKAYLLSKVNIEEYTGERGADITSSTQLVQNTNDGKMYLVDDGLYRYIPSMQIFNTYKFNPDAIQHKPVRMMFKGKDVAKTY</sequence>
<dbReference type="PROSITE" id="PS51257">
    <property type="entry name" value="PROKAR_LIPOPROTEIN"/>
    <property type="match status" value="1"/>
</dbReference>
<evidence type="ECO:0000313" key="4">
    <source>
        <dbReference type="Proteomes" id="UP001260959"/>
    </source>
</evidence>
<feature type="domain" description="DUF5648" evidence="2">
    <location>
        <begin position="75"/>
        <end position="205"/>
    </location>
</feature>
<reference evidence="3 4" key="1">
    <citation type="submission" date="2023-08" db="EMBL/GenBank/DDBJ databases">
        <authorList>
            <person name="Maltman C."/>
        </authorList>
    </citation>
    <scope>NUCLEOTIDE SEQUENCE [LARGE SCALE GENOMIC DNA]</scope>
    <source>
        <strain evidence="3 4">ES2</strain>
    </source>
</reference>
<feature type="signal peptide" evidence="1">
    <location>
        <begin position="1"/>
        <end position="23"/>
    </location>
</feature>